<name>A0A512IVY8_9HYPH</name>
<protein>
    <recommendedName>
        <fullName evidence="1">DUF6894 domain-containing protein</fullName>
    </recommendedName>
</protein>
<reference evidence="2 3" key="1">
    <citation type="submission" date="2019-07" db="EMBL/GenBank/DDBJ databases">
        <title>Whole genome shotgun sequence of Methylobacterium haplocladii NBRC 107714.</title>
        <authorList>
            <person name="Hosoyama A."/>
            <person name="Uohara A."/>
            <person name="Ohji S."/>
            <person name="Ichikawa N."/>
        </authorList>
    </citation>
    <scope>NUCLEOTIDE SEQUENCE [LARGE SCALE GENOMIC DNA]</scope>
    <source>
        <strain evidence="2 3">NBRC 107714</strain>
    </source>
</reference>
<evidence type="ECO:0000313" key="3">
    <source>
        <dbReference type="Proteomes" id="UP000321258"/>
    </source>
</evidence>
<dbReference type="AlphaFoldDB" id="A0A512IVY8"/>
<organism evidence="2 3">
    <name type="scientific">Methylobacterium haplocladii</name>
    <dbReference type="NCBI Taxonomy" id="1176176"/>
    <lineage>
        <taxon>Bacteria</taxon>
        <taxon>Pseudomonadati</taxon>
        <taxon>Pseudomonadota</taxon>
        <taxon>Alphaproteobacteria</taxon>
        <taxon>Hyphomicrobiales</taxon>
        <taxon>Methylobacteriaceae</taxon>
        <taxon>Methylobacterium</taxon>
    </lineage>
</organism>
<dbReference type="OrthoDB" id="8242967at2"/>
<dbReference type="Proteomes" id="UP000321258">
    <property type="component" value="Unassembled WGS sequence"/>
</dbReference>
<evidence type="ECO:0000259" key="1">
    <source>
        <dbReference type="Pfam" id="PF21834"/>
    </source>
</evidence>
<accession>A0A512IVY8</accession>
<keyword evidence="3" id="KW-1185">Reference proteome</keyword>
<sequence>MALYFFDVHDGAHVYDEIGREFSDLEAVRTEAMQLAAQHAVRPKVSGRDGRTIFVTVRNTKNDVVLNAQLVFNIKMRGVG</sequence>
<comment type="caution">
    <text evidence="2">The sequence shown here is derived from an EMBL/GenBank/DDBJ whole genome shotgun (WGS) entry which is preliminary data.</text>
</comment>
<proteinExistence type="predicted"/>
<dbReference type="Pfam" id="PF21834">
    <property type="entry name" value="DUF6894"/>
    <property type="match status" value="1"/>
</dbReference>
<feature type="domain" description="DUF6894" evidence="1">
    <location>
        <begin position="3"/>
        <end position="69"/>
    </location>
</feature>
<evidence type="ECO:0000313" key="2">
    <source>
        <dbReference type="EMBL" id="GEP01846.1"/>
    </source>
</evidence>
<dbReference type="EMBL" id="BJZT01000059">
    <property type="protein sequence ID" value="GEP01846.1"/>
    <property type="molecule type" value="Genomic_DNA"/>
</dbReference>
<dbReference type="InterPro" id="IPR054189">
    <property type="entry name" value="DUF6894"/>
</dbReference>
<dbReference type="RefSeq" id="WP_147082518.1">
    <property type="nucleotide sequence ID" value="NZ_BJZT01000059.1"/>
</dbReference>
<gene>
    <name evidence="2" type="ORF">MHA02_42330</name>
</gene>